<gene>
    <name evidence="2" type="ORF">METZ01_LOCUS368012</name>
</gene>
<feature type="non-terminal residue" evidence="2">
    <location>
        <position position="1"/>
    </location>
</feature>
<evidence type="ECO:0008006" key="3">
    <source>
        <dbReference type="Google" id="ProtNLM"/>
    </source>
</evidence>
<dbReference type="Gene3D" id="3.90.226.10">
    <property type="entry name" value="2-enoyl-CoA Hydratase, Chain A, domain 1"/>
    <property type="match status" value="1"/>
</dbReference>
<protein>
    <recommendedName>
        <fullName evidence="3">Acetyl-CoA carboxylase domain-containing protein</fullName>
    </recommendedName>
</protein>
<dbReference type="AlphaFoldDB" id="A0A382T178"/>
<evidence type="ECO:0000256" key="1">
    <source>
        <dbReference type="SAM" id="MobiDB-lite"/>
    </source>
</evidence>
<evidence type="ECO:0000313" key="2">
    <source>
        <dbReference type="EMBL" id="SVD15158.1"/>
    </source>
</evidence>
<name>A0A382T178_9ZZZZ</name>
<reference evidence="2" key="1">
    <citation type="submission" date="2018-05" db="EMBL/GenBank/DDBJ databases">
        <authorList>
            <person name="Lanie J.A."/>
            <person name="Ng W.-L."/>
            <person name="Kazmierczak K.M."/>
            <person name="Andrzejewski T.M."/>
            <person name="Davidsen T.M."/>
            <person name="Wayne K.J."/>
            <person name="Tettelin H."/>
            <person name="Glass J.I."/>
            <person name="Rusch D."/>
            <person name="Podicherti R."/>
            <person name="Tsui H.-C.T."/>
            <person name="Winkler M.E."/>
        </authorList>
    </citation>
    <scope>NUCLEOTIDE SEQUENCE</scope>
</reference>
<accession>A0A382T178</accession>
<organism evidence="2">
    <name type="scientific">marine metagenome</name>
    <dbReference type="NCBI Taxonomy" id="408172"/>
    <lineage>
        <taxon>unclassified sequences</taxon>
        <taxon>metagenomes</taxon>
        <taxon>ecological metagenomes</taxon>
    </lineage>
</organism>
<feature type="region of interest" description="Disordered" evidence="1">
    <location>
        <begin position="1"/>
        <end position="33"/>
    </location>
</feature>
<sequence length="33" mass="3727">QPRRTRQTLVTAFASLASKRDKNPPKKHGNIPL</sequence>
<dbReference type="EMBL" id="UINC01132691">
    <property type="protein sequence ID" value="SVD15158.1"/>
    <property type="molecule type" value="Genomic_DNA"/>
</dbReference>
<proteinExistence type="predicted"/>